<evidence type="ECO:0000313" key="2">
    <source>
        <dbReference type="Proteomes" id="UP001279734"/>
    </source>
</evidence>
<evidence type="ECO:0000313" key="1">
    <source>
        <dbReference type="EMBL" id="GMH02896.1"/>
    </source>
</evidence>
<proteinExistence type="predicted"/>
<sequence length="199" mass="22457">MLAAGSIGLMRKKLCFGNRQMQKLIIVMQVKTCGVHSVLNSCGHAFLCGKSNQRYHICSICRISFPQIGNRLLLLEHFHRQNKKVVACALYLSRGVEEPSGRITYTVVLDGLCRVSIQKLSARDLITELDKNVKPMTPPPIWKVLSKNCPQSGQLHNGASLPHDAKDHWIKLFRVFCQESSGRKKFSPIFVNGRVMVWL</sequence>
<accession>A0AAD3XFQ3</accession>
<comment type="caution">
    <text evidence="1">The sequence shown here is derived from an EMBL/GenBank/DDBJ whole genome shotgun (WGS) entry which is preliminary data.</text>
</comment>
<protein>
    <submittedName>
        <fullName evidence="1">Uncharacterized protein</fullName>
    </submittedName>
</protein>
<dbReference type="Proteomes" id="UP001279734">
    <property type="component" value="Unassembled WGS sequence"/>
</dbReference>
<dbReference type="AlphaFoldDB" id="A0AAD3XFQ3"/>
<dbReference type="EMBL" id="BSYO01000004">
    <property type="protein sequence ID" value="GMH02896.1"/>
    <property type="molecule type" value="Genomic_DNA"/>
</dbReference>
<gene>
    <name evidence="1" type="ORF">Nepgr_004735</name>
</gene>
<reference evidence="1" key="1">
    <citation type="submission" date="2023-05" db="EMBL/GenBank/DDBJ databases">
        <title>Nepenthes gracilis genome sequencing.</title>
        <authorList>
            <person name="Fukushima K."/>
        </authorList>
    </citation>
    <scope>NUCLEOTIDE SEQUENCE</scope>
    <source>
        <strain evidence="1">SING2019-196</strain>
    </source>
</reference>
<name>A0AAD3XFQ3_NEPGR</name>
<keyword evidence="2" id="KW-1185">Reference proteome</keyword>
<organism evidence="1 2">
    <name type="scientific">Nepenthes gracilis</name>
    <name type="common">Slender pitcher plant</name>
    <dbReference type="NCBI Taxonomy" id="150966"/>
    <lineage>
        <taxon>Eukaryota</taxon>
        <taxon>Viridiplantae</taxon>
        <taxon>Streptophyta</taxon>
        <taxon>Embryophyta</taxon>
        <taxon>Tracheophyta</taxon>
        <taxon>Spermatophyta</taxon>
        <taxon>Magnoliopsida</taxon>
        <taxon>eudicotyledons</taxon>
        <taxon>Gunneridae</taxon>
        <taxon>Pentapetalae</taxon>
        <taxon>Caryophyllales</taxon>
        <taxon>Nepenthaceae</taxon>
        <taxon>Nepenthes</taxon>
    </lineage>
</organism>